<evidence type="ECO:0000256" key="1">
    <source>
        <dbReference type="ARBA" id="ARBA00004496"/>
    </source>
</evidence>
<evidence type="ECO:0000256" key="3">
    <source>
        <dbReference type="ARBA" id="ARBA00022664"/>
    </source>
</evidence>
<dbReference type="PANTHER" id="PTHR12794:SF0">
    <property type="entry name" value="GEM-ASSOCIATED PROTEIN 2"/>
    <property type="match status" value="1"/>
</dbReference>
<evidence type="ECO:0000256" key="2">
    <source>
        <dbReference type="ARBA" id="ARBA00022490"/>
    </source>
</evidence>
<dbReference type="Gene3D" id="1.20.58.1070">
    <property type="match status" value="1"/>
</dbReference>
<gene>
    <name evidence="11" type="primary">EGR_01683</name>
    <name evidence="9" type="ORF">EgrG_000867400</name>
</gene>
<sequence>MLSDAAVGDRGYLYPESSSDDELLPRALPIDDYGGTDPPDASKILLCPNEYLRHVRLEASKLPETLVSSLHTLDKDEVDMPEAVSSRSSFQDFSEAWKHAQAHKFQKSQKEFSYLVKQFLPSKSFLSDADSLITSLRSDNCIHWLVNHPPMLSYFVELSQANVSILLETLLSACPRAGWNSALQPWVYGGLLGLEPPLLPGTCHTVRRIGKKFCKYLRESEQQKGDDSRDRRFCFIIISVVAFAFGQRDLLEDI</sequence>
<dbReference type="GO" id="GO:0005681">
    <property type="term" value="C:spliceosomal complex"/>
    <property type="evidence" value="ECO:0007669"/>
    <property type="project" value="UniProtKB-UniRule"/>
</dbReference>
<comment type="similarity">
    <text evidence="5 7">Belongs to the gemin-2 family.</text>
</comment>
<keyword evidence="3 7" id="KW-0507">mRNA processing</keyword>
<evidence type="ECO:0000256" key="6">
    <source>
        <dbReference type="ARBA" id="ARBA00047179"/>
    </source>
</evidence>
<dbReference type="GO" id="GO:0032797">
    <property type="term" value="C:SMN complex"/>
    <property type="evidence" value="ECO:0007669"/>
    <property type="project" value="UniProtKB-UniRule"/>
</dbReference>
<dbReference type="Proteomes" id="UP000492820">
    <property type="component" value="Unassembled WGS sequence"/>
</dbReference>
<evidence type="ECO:0000313" key="11">
    <source>
        <dbReference type="WBParaSite" id="EgrG_000867400"/>
    </source>
</evidence>
<protein>
    <recommendedName>
        <fullName evidence="6 7">Gem-associated protein 2</fullName>
    </recommendedName>
</protein>
<dbReference type="PANTHER" id="PTHR12794">
    <property type="entry name" value="GEMIN2"/>
    <property type="match status" value="1"/>
</dbReference>
<keyword evidence="4 7" id="KW-0508">mRNA splicing</keyword>
<feature type="region of interest" description="Disordered" evidence="8">
    <location>
        <begin position="1"/>
        <end position="32"/>
    </location>
</feature>
<comment type="function">
    <text evidence="7">The SMN complex catalyzes the assembly of small nuclear ribonucleoproteins (snRNPs), the building blocks of the spliceosome, and thereby plays an important role in the splicing of cellular pre-mRNAs.</text>
</comment>
<dbReference type="WBParaSite" id="EgrG_000867400">
    <property type="protein sequence ID" value="EgrG_000867400"/>
    <property type="gene ID" value="EgrG_000867400"/>
</dbReference>
<dbReference type="AlphaFoldDB" id="A0A068W8I0"/>
<proteinExistence type="inferred from homology"/>
<evidence type="ECO:0000256" key="4">
    <source>
        <dbReference type="ARBA" id="ARBA00023187"/>
    </source>
</evidence>
<dbReference type="Pfam" id="PF04938">
    <property type="entry name" value="SIP1"/>
    <property type="match status" value="1"/>
</dbReference>
<evidence type="ECO:0000256" key="8">
    <source>
        <dbReference type="SAM" id="MobiDB-lite"/>
    </source>
</evidence>
<comment type="subunit">
    <text evidence="7">Part of the core SMN complex.</text>
</comment>
<reference evidence="9" key="2">
    <citation type="submission" date="2014-06" db="EMBL/GenBank/DDBJ databases">
        <authorList>
            <person name="Aslett M."/>
        </authorList>
    </citation>
    <scope>NUCLEOTIDE SEQUENCE</scope>
</reference>
<dbReference type="InterPro" id="IPR017364">
    <property type="entry name" value="GEMIN2"/>
</dbReference>
<comment type="subcellular location">
    <subcellularLocation>
        <location evidence="1">Cytoplasm</location>
    </subcellularLocation>
</comment>
<dbReference type="OrthoDB" id="428895at2759"/>
<organism evidence="9">
    <name type="scientific">Echinococcus granulosus</name>
    <name type="common">Hydatid tapeworm</name>
    <dbReference type="NCBI Taxonomy" id="6210"/>
    <lineage>
        <taxon>Eukaryota</taxon>
        <taxon>Metazoa</taxon>
        <taxon>Spiralia</taxon>
        <taxon>Lophotrochozoa</taxon>
        <taxon>Platyhelminthes</taxon>
        <taxon>Cestoda</taxon>
        <taxon>Eucestoda</taxon>
        <taxon>Cyclophyllidea</taxon>
        <taxon>Taeniidae</taxon>
        <taxon>Echinococcus</taxon>
        <taxon>Echinococcus granulosus group</taxon>
    </lineage>
</organism>
<accession>A0A068W8I0</accession>
<evidence type="ECO:0000256" key="7">
    <source>
        <dbReference type="PIRNR" id="PIRNR038038"/>
    </source>
</evidence>
<dbReference type="PIRSF" id="PIRSF038038">
    <property type="entry name" value="SMN_Gemin2"/>
    <property type="match status" value="1"/>
</dbReference>
<keyword evidence="2 7" id="KW-0963">Cytoplasm</keyword>
<dbReference type="GO" id="GO:0000387">
    <property type="term" value="P:spliceosomal snRNP assembly"/>
    <property type="evidence" value="ECO:0007669"/>
    <property type="project" value="UniProtKB-UniRule"/>
</dbReference>
<reference evidence="9 10" key="1">
    <citation type="journal article" date="2013" name="Nature">
        <title>The genomes of four tapeworm species reveal adaptations to parasitism.</title>
        <authorList>
            <person name="Tsai I.J."/>
            <person name="Zarowiecki M."/>
            <person name="Holroyd N."/>
            <person name="Garciarrubio A."/>
            <person name="Sanchez-Flores A."/>
            <person name="Brooks K.L."/>
            <person name="Tracey A."/>
            <person name="Bobes R.J."/>
            <person name="Fragoso G."/>
            <person name="Sciutto E."/>
            <person name="Aslett M."/>
            <person name="Beasley H."/>
            <person name="Bennett H.M."/>
            <person name="Cai J."/>
            <person name="Camicia F."/>
            <person name="Clark R."/>
            <person name="Cucher M."/>
            <person name="De Silva N."/>
            <person name="Day T.A."/>
            <person name="Deplazes P."/>
            <person name="Estrada K."/>
            <person name="Fernandez C."/>
            <person name="Holland P.W."/>
            <person name="Hou J."/>
            <person name="Hu S."/>
            <person name="Huckvale T."/>
            <person name="Hung S.S."/>
            <person name="Kamenetzky L."/>
            <person name="Keane J.A."/>
            <person name="Kiss F."/>
            <person name="Koziol U."/>
            <person name="Lambert O."/>
            <person name="Liu K."/>
            <person name="Luo X."/>
            <person name="Luo Y."/>
            <person name="Macchiaroli N."/>
            <person name="Nichol S."/>
            <person name="Paps J."/>
            <person name="Parkinson J."/>
            <person name="Pouchkina-Stantcheva N."/>
            <person name="Riddiford N."/>
            <person name="Rosenzvit M."/>
            <person name="Salinas G."/>
            <person name="Wasmuth J.D."/>
            <person name="Zamanian M."/>
            <person name="Zheng Y."/>
            <person name="Cai X."/>
            <person name="Soberon X."/>
            <person name="Olson P.D."/>
            <person name="Laclette J.P."/>
            <person name="Brehm K."/>
            <person name="Berriman M."/>
            <person name="Garciarrubio A."/>
            <person name="Bobes R.J."/>
            <person name="Fragoso G."/>
            <person name="Sanchez-Flores A."/>
            <person name="Estrada K."/>
            <person name="Cevallos M.A."/>
            <person name="Morett E."/>
            <person name="Gonzalez V."/>
            <person name="Portillo T."/>
            <person name="Ochoa-Leyva A."/>
            <person name="Jose M.V."/>
            <person name="Sciutto E."/>
            <person name="Landa A."/>
            <person name="Jimenez L."/>
            <person name="Valdes V."/>
            <person name="Carrero J.C."/>
            <person name="Larralde C."/>
            <person name="Morales-Montor J."/>
            <person name="Limon-Lason J."/>
            <person name="Soberon X."/>
            <person name="Laclette J.P."/>
        </authorList>
    </citation>
    <scope>NUCLEOTIDE SEQUENCE [LARGE SCALE GENOMIC DNA]</scope>
</reference>
<dbReference type="InterPro" id="IPR035426">
    <property type="entry name" value="Gemin2/Brr1"/>
</dbReference>
<name>A0A068W8I0_ECHGR</name>
<dbReference type="EMBL" id="LK028576">
    <property type="protein sequence ID" value="CDS16255.1"/>
    <property type="molecule type" value="Genomic_DNA"/>
</dbReference>
<evidence type="ECO:0000313" key="9">
    <source>
        <dbReference type="EMBL" id="CDS16255.1"/>
    </source>
</evidence>
<reference evidence="11" key="3">
    <citation type="submission" date="2020-10" db="UniProtKB">
        <authorList>
            <consortium name="WormBaseParasite"/>
        </authorList>
    </citation>
    <scope>IDENTIFICATION</scope>
</reference>
<evidence type="ECO:0000313" key="10">
    <source>
        <dbReference type="Proteomes" id="UP000492820"/>
    </source>
</evidence>
<dbReference type="GO" id="GO:0000245">
    <property type="term" value="P:spliceosomal complex assembly"/>
    <property type="evidence" value="ECO:0007669"/>
    <property type="project" value="UniProtKB-UniRule"/>
</dbReference>
<evidence type="ECO:0000256" key="5">
    <source>
        <dbReference type="ARBA" id="ARBA00025758"/>
    </source>
</evidence>